<dbReference type="AlphaFoldDB" id="A0A7Z1S0D9"/>
<sequence>MTSIPTHLQDAKTLLSENGFATGDTWYHGTSSALLASIQGQGLKRSGDKSLTEAALKTMATIGNDYTESVQPIFLTQSKELAYYWAQQTVRERTVRFAGTELPVVLAVNLPEKQRQKVRPDVGAMSLLMMSAGEQFMEHLAQIYQENNIEGPNIELRNADRMDYLNKLGMAYIDEDISRACVKELSEPELAN</sequence>
<protein>
    <recommendedName>
        <fullName evidence="2">RNA 2'-phosphotransferase</fullName>
    </recommendedName>
</protein>
<accession>A0A7Z1S0D9</accession>
<reference evidence="1" key="2">
    <citation type="journal article" date="2018" name="Nature">
        <title>A major lineage of non-tailed dsDNA viruses as unrecognized killers of marine bacteria.</title>
        <authorList>
            <person name="Kauffman K.M."/>
            <person name="Hussain F.A."/>
            <person name="Yang J."/>
            <person name="Arevalo P."/>
            <person name="Brown J.M."/>
            <person name="Chang W.K."/>
            <person name="VanInsberghe D."/>
            <person name="Elsherbini J."/>
            <person name="Sharma R.S."/>
            <person name="Cutler M.B."/>
            <person name="Kelly L."/>
            <person name="Polz M.F."/>
        </authorList>
    </citation>
    <scope>NUCLEOTIDE SEQUENCE</scope>
    <source>
        <strain evidence="1">10N.222.46.E12</strain>
    </source>
</reference>
<dbReference type="RefSeq" id="WP_010431336.1">
    <property type="nucleotide sequence ID" value="NZ_AP025481.1"/>
</dbReference>
<evidence type="ECO:0008006" key="2">
    <source>
        <dbReference type="Google" id="ProtNLM"/>
    </source>
</evidence>
<organism evidence="1">
    <name type="scientific">Vibrio cyclitrophicus</name>
    <dbReference type="NCBI Taxonomy" id="47951"/>
    <lineage>
        <taxon>Bacteria</taxon>
        <taxon>Pseudomonadati</taxon>
        <taxon>Pseudomonadota</taxon>
        <taxon>Gammaproteobacteria</taxon>
        <taxon>Vibrionales</taxon>
        <taxon>Vibrionaceae</taxon>
        <taxon>Vibrio</taxon>
    </lineage>
</organism>
<reference evidence="1" key="1">
    <citation type="submission" date="2016-07" db="EMBL/GenBank/DDBJ databases">
        <authorList>
            <person name="Kauffman K."/>
            <person name="Arevalo P."/>
            <person name="Polz M.F."/>
        </authorList>
    </citation>
    <scope>NUCLEOTIDE SEQUENCE</scope>
    <source>
        <strain evidence="1">10N.222.46.E12</strain>
    </source>
</reference>
<evidence type="ECO:0000313" key="1">
    <source>
        <dbReference type="EMBL" id="PMP23912.1"/>
    </source>
</evidence>
<dbReference type="GeneID" id="50232372"/>
<name>A0A7Z1S0D9_9VIBR</name>
<proteinExistence type="predicted"/>
<dbReference type="EMBL" id="MDBS01000067">
    <property type="protein sequence ID" value="PMP23912.1"/>
    <property type="molecule type" value="Genomic_DNA"/>
</dbReference>
<gene>
    <name evidence="1" type="ORF">BCS90_03570</name>
</gene>
<comment type="caution">
    <text evidence="1">The sequence shown here is derived from an EMBL/GenBank/DDBJ whole genome shotgun (WGS) entry which is preliminary data.</text>
</comment>